<evidence type="ECO:0000313" key="3">
    <source>
        <dbReference type="EMBL" id="VFT85600.1"/>
    </source>
</evidence>
<keyword evidence="4" id="KW-1185">Reference proteome</keyword>
<evidence type="ECO:0000313" key="4">
    <source>
        <dbReference type="Proteomes" id="UP000332933"/>
    </source>
</evidence>
<protein>
    <submittedName>
        <fullName evidence="3">Aste57867_8714 protein</fullName>
    </submittedName>
</protein>
<proteinExistence type="predicted"/>
<gene>
    <name evidence="3" type="primary">Aste57867_8714</name>
    <name evidence="2" type="ORF">As57867_008680</name>
    <name evidence="3" type="ORF">ASTE57867_8714</name>
</gene>
<dbReference type="PANTHER" id="PTHR45827">
    <property type="entry name" value="SORTING NEXIN"/>
    <property type="match status" value="1"/>
</dbReference>
<feature type="domain" description="PX" evidence="1">
    <location>
        <begin position="56"/>
        <end position="169"/>
    </location>
</feature>
<evidence type="ECO:0000259" key="1">
    <source>
        <dbReference type="PROSITE" id="PS50195"/>
    </source>
</evidence>
<dbReference type="GO" id="GO:0005886">
    <property type="term" value="C:plasma membrane"/>
    <property type="evidence" value="ECO:0007669"/>
    <property type="project" value="TreeGrafter"/>
</dbReference>
<dbReference type="EMBL" id="VJMH01005113">
    <property type="protein sequence ID" value="KAF0700761.1"/>
    <property type="molecule type" value="Genomic_DNA"/>
</dbReference>
<dbReference type="Gene3D" id="3.30.1520.10">
    <property type="entry name" value="Phox-like domain"/>
    <property type="match status" value="1"/>
</dbReference>
<sequence length="169" mass="18831">MALTAGAICTCALAVGFLVWCAYRARVRAARIQPRRSSHGKPTSPKMLAATSMEKPPANVRVKYTTDTLQVAGSYVVYTIELTWAGGVHKVIERRYSEFDHLVAQVKKQMKALKTSNISLPPLPRKSILLNFDDSFLEGRRRGLEGFMGFVARHPVISEFVCVREFCGL</sequence>
<dbReference type="InterPro" id="IPR036871">
    <property type="entry name" value="PX_dom_sf"/>
</dbReference>
<dbReference type="Pfam" id="PF00787">
    <property type="entry name" value="PX"/>
    <property type="match status" value="1"/>
</dbReference>
<dbReference type="GO" id="GO:0035091">
    <property type="term" value="F:phosphatidylinositol binding"/>
    <property type="evidence" value="ECO:0007669"/>
    <property type="project" value="InterPro"/>
</dbReference>
<dbReference type="Proteomes" id="UP000332933">
    <property type="component" value="Unassembled WGS sequence"/>
</dbReference>
<evidence type="ECO:0000313" key="2">
    <source>
        <dbReference type="EMBL" id="KAF0700761.1"/>
    </source>
</evidence>
<dbReference type="PANTHER" id="PTHR45827:SF1">
    <property type="entry name" value="SORTING NEXIN"/>
    <property type="match status" value="1"/>
</dbReference>
<dbReference type="SMART" id="SM00312">
    <property type="entry name" value="PX"/>
    <property type="match status" value="1"/>
</dbReference>
<dbReference type="GO" id="GO:0097320">
    <property type="term" value="P:plasma membrane tubulation"/>
    <property type="evidence" value="ECO:0007669"/>
    <property type="project" value="TreeGrafter"/>
</dbReference>
<dbReference type="SUPFAM" id="SSF64268">
    <property type="entry name" value="PX domain"/>
    <property type="match status" value="1"/>
</dbReference>
<organism evidence="3 4">
    <name type="scientific">Aphanomyces stellatus</name>
    <dbReference type="NCBI Taxonomy" id="120398"/>
    <lineage>
        <taxon>Eukaryota</taxon>
        <taxon>Sar</taxon>
        <taxon>Stramenopiles</taxon>
        <taxon>Oomycota</taxon>
        <taxon>Saprolegniomycetes</taxon>
        <taxon>Saprolegniales</taxon>
        <taxon>Verrucalvaceae</taxon>
        <taxon>Aphanomyces</taxon>
    </lineage>
</organism>
<dbReference type="GO" id="GO:0016197">
    <property type="term" value="P:endosomal transport"/>
    <property type="evidence" value="ECO:0007669"/>
    <property type="project" value="TreeGrafter"/>
</dbReference>
<dbReference type="EMBL" id="CAADRA010005134">
    <property type="protein sequence ID" value="VFT85600.1"/>
    <property type="molecule type" value="Genomic_DNA"/>
</dbReference>
<dbReference type="GO" id="GO:0031410">
    <property type="term" value="C:cytoplasmic vesicle"/>
    <property type="evidence" value="ECO:0007669"/>
    <property type="project" value="TreeGrafter"/>
</dbReference>
<accession>A0A485KKZ2</accession>
<reference evidence="2" key="2">
    <citation type="submission" date="2019-06" db="EMBL/GenBank/DDBJ databases">
        <title>Genomics analysis of Aphanomyces spp. identifies a new class of oomycete effector associated with host adaptation.</title>
        <authorList>
            <person name="Gaulin E."/>
        </authorList>
    </citation>
    <scope>NUCLEOTIDE SEQUENCE</scope>
    <source>
        <strain evidence="2">CBS 578.67</strain>
    </source>
</reference>
<dbReference type="PROSITE" id="PS50195">
    <property type="entry name" value="PX"/>
    <property type="match status" value="1"/>
</dbReference>
<dbReference type="OrthoDB" id="10254720at2759"/>
<dbReference type="AlphaFoldDB" id="A0A485KKZ2"/>
<reference evidence="3 4" key="1">
    <citation type="submission" date="2019-03" db="EMBL/GenBank/DDBJ databases">
        <authorList>
            <person name="Gaulin E."/>
            <person name="Dumas B."/>
        </authorList>
    </citation>
    <scope>NUCLEOTIDE SEQUENCE [LARGE SCALE GENOMIC DNA]</scope>
    <source>
        <strain evidence="3">CBS 568.67</strain>
    </source>
</reference>
<dbReference type="InterPro" id="IPR001683">
    <property type="entry name" value="PX_dom"/>
</dbReference>
<dbReference type="GO" id="GO:0006897">
    <property type="term" value="P:endocytosis"/>
    <property type="evidence" value="ECO:0007669"/>
    <property type="project" value="TreeGrafter"/>
</dbReference>
<dbReference type="CDD" id="cd06093">
    <property type="entry name" value="PX_domain"/>
    <property type="match status" value="1"/>
</dbReference>
<name>A0A485KKZ2_9STRA</name>